<sequence>STDVFASESYRPLPVVPSKTPLFLPFTSLSLPSSHSPPPFLPSISRQLSLSLSFKLPIPLIPSGLFRRKILLRVGFLLPQEFVSSNQVSSSLTEGEKTSLPNLQTFTASMDGAFCCPHQPSPIDSLCGGKVSR</sequence>
<organism evidence="1">
    <name type="scientific">Tetraselmis sp. GSL018</name>
    <dbReference type="NCBI Taxonomy" id="582737"/>
    <lineage>
        <taxon>Eukaryota</taxon>
        <taxon>Viridiplantae</taxon>
        <taxon>Chlorophyta</taxon>
        <taxon>core chlorophytes</taxon>
        <taxon>Chlorodendrophyceae</taxon>
        <taxon>Chlorodendrales</taxon>
        <taxon>Chlorodendraceae</taxon>
        <taxon>Tetraselmis</taxon>
    </lineage>
</organism>
<name>A0A061QYB0_9CHLO</name>
<dbReference type="AlphaFoldDB" id="A0A061QYB0"/>
<protein>
    <submittedName>
        <fullName evidence="1">Uncharacterized protein</fullName>
    </submittedName>
</protein>
<feature type="non-terminal residue" evidence="1">
    <location>
        <position position="1"/>
    </location>
</feature>
<reference evidence="1" key="1">
    <citation type="submission" date="2014-05" db="EMBL/GenBank/DDBJ databases">
        <title>The transcriptome of the halophilic microalga Tetraselmis sp. GSL018 isolated from the Great Salt Lake, Utah.</title>
        <authorList>
            <person name="Jinkerson R.E."/>
            <person name="D'Adamo S."/>
            <person name="Posewitz M.C."/>
        </authorList>
    </citation>
    <scope>NUCLEOTIDE SEQUENCE</scope>
    <source>
        <strain evidence="1">GSL018</strain>
    </source>
</reference>
<gene>
    <name evidence="1" type="ORF">TSPGSL018_20625</name>
</gene>
<feature type="non-terminal residue" evidence="1">
    <location>
        <position position="133"/>
    </location>
</feature>
<evidence type="ECO:0000313" key="1">
    <source>
        <dbReference type="EMBL" id="JAC63459.1"/>
    </source>
</evidence>
<accession>A0A061QYB0</accession>
<dbReference type="EMBL" id="GBEZ01023429">
    <property type="protein sequence ID" value="JAC63459.1"/>
    <property type="molecule type" value="Transcribed_RNA"/>
</dbReference>
<proteinExistence type="predicted"/>